<dbReference type="Pfam" id="PF11303">
    <property type="entry name" value="DUF3105"/>
    <property type="match status" value="1"/>
</dbReference>
<evidence type="ECO:0008006" key="3">
    <source>
        <dbReference type="Google" id="ProtNLM"/>
    </source>
</evidence>
<dbReference type="AlphaFoldDB" id="F0RL71"/>
<organism evidence="1 2">
    <name type="scientific">Deinococcus proteolyticus (strain ATCC 35074 / DSM 20540 / JCM 6276 / NBRC 101906 / NCIMB 13154 / VKM Ac-1939 / CCM 2703 / MRP)</name>
    <dbReference type="NCBI Taxonomy" id="693977"/>
    <lineage>
        <taxon>Bacteria</taxon>
        <taxon>Thermotogati</taxon>
        <taxon>Deinococcota</taxon>
        <taxon>Deinococci</taxon>
        <taxon>Deinococcales</taxon>
        <taxon>Deinococcaceae</taxon>
        <taxon>Deinococcus</taxon>
    </lineage>
</organism>
<dbReference type="STRING" id="693977.Deipr_1730"/>
<sequence length="170" mass="18381">MWDVRRFLPLLLVPAFCAACGPAPERHLAGVLRYEAPAGQHRSGSLAYDLTPPPYGDHNALWQNCGVYAAPLYPEYALHSLSHGAVWLTYRPDRVPDPAPLAALAKGRKVLLSPEPEQAAAITATAWNAQLTADQAADPRLAQFVQEFIDAGTAPEAGRSCEKGHTGTWE</sequence>
<proteinExistence type="predicted"/>
<gene>
    <name evidence="1" type="ordered locus">Deipr_1730</name>
</gene>
<dbReference type="eggNOG" id="COG0515">
    <property type="taxonomic scope" value="Bacteria"/>
</dbReference>
<dbReference type="HOGENOM" id="CLU_069355_1_1_0"/>
<keyword evidence="2" id="KW-1185">Reference proteome</keyword>
<dbReference type="OrthoDB" id="164831at2"/>
<dbReference type="Proteomes" id="UP000007718">
    <property type="component" value="Chromosome"/>
</dbReference>
<evidence type="ECO:0000313" key="2">
    <source>
        <dbReference type="Proteomes" id="UP000007718"/>
    </source>
</evidence>
<evidence type="ECO:0000313" key="1">
    <source>
        <dbReference type="EMBL" id="ADY26863.1"/>
    </source>
</evidence>
<reference evidence="1" key="1">
    <citation type="journal article" date="2012" name="Stand. Genomic Sci.">
        <title>Complete genome sequence of the orange-red pigmented, radioresistant Deinococcus proteolyticus type strain (MRP(T)).</title>
        <authorList>
            <person name="Copeland A."/>
            <person name="Zeytun A."/>
            <person name="Yassawong M."/>
            <person name="Nolan M."/>
            <person name="Lucas S."/>
            <person name="Hammon N."/>
            <person name="Deshpande S."/>
            <person name="Cheng J.F."/>
            <person name="Han C."/>
            <person name="Tapia R."/>
            <person name="Goodwin L.A."/>
            <person name="Pitluck S."/>
            <person name="Mavromatis K."/>
            <person name="Liolios K."/>
            <person name="Pagani I."/>
            <person name="Ivanova N."/>
            <person name="Mikhailova N."/>
            <person name="Pati A."/>
            <person name="Chen A."/>
            <person name="Palaniappan K."/>
            <person name="Land M."/>
            <person name="Hauser L."/>
            <person name="Jeffries C.D."/>
            <person name="Brambilla E.M."/>
            <person name="Rohde M."/>
            <person name="Sikorski J."/>
            <person name="Pukall R."/>
            <person name="Goker M."/>
            <person name="Detter J.C."/>
            <person name="Woyke T."/>
            <person name="Bristow J."/>
            <person name="Eisen J.A."/>
            <person name="Markowitz V."/>
            <person name="Hugenholtz P."/>
            <person name="Kyrpides N.C."/>
            <person name="Klenk H.P."/>
            <person name="Lapidus A."/>
        </authorList>
    </citation>
    <scope>NUCLEOTIDE SEQUENCE [LARGE SCALE GENOMIC DNA]</scope>
    <source>
        <strain evidence="1">MRP</strain>
    </source>
</reference>
<dbReference type="RefSeq" id="WP_013615471.1">
    <property type="nucleotide sequence ID" value="NC_015161.1"/>
</dbReference>
<dbReference type="InterPro" id="IPR021454">
    <property type="entry name" value="DUF3105"/>
</dbReference>
<protein>
    <recommendedName>
        <fullName evidence="3">DUF3105 domain-containing protein</fullName>
    </recommendedName>
</protein>
<dbReference type="EMBL" id="CP002536">
    <property type="protein sequence ID" value="ADY26863.1"/>
    <property type="molecule type" value="Genomic_DNA"/>
</dbReference>
<name>F0RL71_DEIPM</name>
<dbReference type="KEGG" id="dpt:Deipr_1730"/>
<accession>F0RL71</accession>